<reference evidence="1" key="1">
    <citation type="journal article" date="2023" name="Mol. Biol. Evol.">
        <title>Third-Generation Sequencing Reveals the Adaptive Role of the Epigenome in Three Deep-Sea Polychaetes.</title>
        <authorList>
            <person name="Perez M."/>
            <person name="Aroh O."/>
            <person name="Sun Y."/>
            <person name="Lan Y."/>
            <person name="Juniper S.K."/>
            <person name="Young C.R."/>
            <person name="Angers B."/>
            <person name="Qian P.Y."/>
        </authorList>
    </citation>
    <scope>NUCLEOTIDE SEQUENCE</scope>
    <source>
        <strain evidence="1">P08H-3</strain>
    </source>
</reference>
<accession>A0AAD9JFP8</accession>
<name>A0AAD9JFP8_9ANNE</name>
<dbReference type="EMBL" id="JAODUP010000340">
    <property type="protein sequence ID" value="KAK2152084.1"/>
    <property type="molecule type" value="Genomic_DNA"/>
</dbReference>
<keyword evidence="2" id="KW-1185">Reference proteome</keyword>
<dbReference type="AlphaFoldDB" id="A0AAD9JFP8"/>
<comment type="caution">
    <text evidence="1">The sequence shown here is derived from an EMBL/GenBank/DDBJ whole genome shotgun (WGS) entry which is preliminary data.</text>
</comment>
<dbReference type="Proteomes" id="UP001208570">
    <property type="component" value="Unassembled WGS sequence"/>
</dbReference>
<organism evidence="1 2">
    <name type="scientific">Paralvinella palmiformis</name>
    <dbReference type="NCBI Taxonomy" id="53620"/>
    <lineage>
        <taxon>Eukaryota</taxon>
        <taxon>Metazoa</taxon>
        <taxon>Spiralia</taxon>
        <taxon>Lophotrochozoa</taxon>
        <taxon>Annelida</taxon>
        <taxon>Polychaeta</taxon>
        <taxon>Sedentaria</taxon>
        <taxon>Canalipalpata</taxon>
        <taxon>Terebellida</taxon>
        <taxon>Terebelliformia</taxon>
        <taxon>Alvinellidae</taxon>
        <taxon>Paralvinella</taxon>
    </lineage>
</organism>
<proteinExistence type="predicted"/>
<gene>
    <name evidence="1" type="ORF">LSH36_340g05032</name>
</gene>
<protein>
    <submittedName>
        <fullName evidence="1">Uncharacterized protein</fullName>
    </submittedName>
</protein>
<sequence length="100" mass="11461">MRRITHPVRDLLLHGGFQCLFIPTAAIYFQQSASVESSTSSFIIQLADSIRNTADRKRSARSRDWNIHQSRREIWPDSLAVFAILYLSAFVCFREDQDGG</sequence>
<evidence type="ECO:0000313" key="2">
    <source>
        <dbReference type="Proteomes" id="UP001208570"/>
    </source>
</evidence>
<evidence type="ECO:0000313" key="1">
    <source>
        <dbReference type="EMBL" id="KAK2152084.1"/>
    </source>
</evidence>